<evidence type="ECO:0000256" key="3">
    <source>
        <dbReference type="SAM" id="Phobius"/>
    </source>
</evidence>
<feature type="compositionally biased region" description="Basic and acidic residues" evidence="2">
    <location>
        <begin position="21"/>
        <end position="38"/>
    </location>
</feature>
<protein>
    <submittedName>
        <fullName evidence="4">Uncharacterized protein</fullName>
    </submittedName>
</protein>
<feature type="compositionally biased region" description="Basic and acidic residues" evidence="2">
    <location>
        <begin position="867"/>
        <end position="885"/>
    </location>
</feature>
<feature type="region of interest" description="Disordered" evidence="2">
    <location>
        <begin position="867"/>
        <end position="979"/>
    </location>
</feature>
<feature type="compositionally biased region" description="Acidic residues" evidence="2">
    <location>
        <begin position="939"/>
        <end position="949"/>
    </location>
</feature>
<feature type="region of interest" description="Disordered" evidence="2">
    <location>
        <begin position="21"/>
        <end position="42"/>
    </location>
</feature>
<feature type="transmembrane region" description="Helical" evidence="3">
    <location>
        <begin position="47"/>
        <end position="76"/>
    </location>
</feature>
<keyword evidence="3" id="KW-0812">Transmembrane</keyword>
<organism evidence="4 5">
    <name type="scientific">Ostreococcus lucimarinus (strain CCE9901)</name>
    <dbReference type="NCBI Taxonomy" id="436017"/>
    <lineage>
        <taxon>Eukaryota</taxon>
        <taxon>Viridiplantae</taxon>
        <taxon>Chlorophyta</taxon>
        <taxon>Mamiellophyceae</taxon>
        <taxon>Mamiellales</taxon>
        <taxon>Bathycoccaceae</taxon>
        <taxon>Ostreococcus</taxon>
    </lineage>
</organism>
<dbReference type="AlphaFoldDB" id="A4SAD8"/>
<feature type="compositionally biased region" description="Basic and acidic residues" evidence="2">
    <location>
        <begin position="186"/>
        <end position="203"/>
    </location>
</feature>
<keyword evidence="5" id="KW-1185">Reference proteome</keyword>
<feature type="region of interest" description="Disordered" evidence="2">
    <location>
        <begin position="435"/>
        <end position="468"/>
    </location>
</feature>
<evidence type="ECO:0000256" key="2">
    <source>
        <dbReference type="SAM" id="MobiDB-lite"/>
    </source>
</evidence>
<dbReference type="GeneID" id="5006475"/>
<dbReference type="KEGG" id="olu:OSTLU_25801"/>
<dbReference type="OrthoDB" id="10557051at2759"/>
<feature type="region of interest" description="Disordered" evidence="2">
    <location>
        <begin position="640"/>
        <end position="711"/>
    </location>
</feature>
<sequence length="1091" mass="118394">MGERRATTSYGAWGGDVEDVGARDSRRGGGWRETRTRASEGGGRDQFLTSAMLCVGAVSVCIVSVMIAGGLAFVGLSENHAERGMDFVRNGNDAWTTSGGYGAGGDGGSTLYASRGGANARGRFDYFAQPDRIDQDRLVDELDRRYGARLQAMMRELRGETTDGFSTLTMTRGEDPSYLPPAPMTEQEREMNEAAEQLRRLPNERLPSVDDDGDADTTTTTGQSHHLHKHHHHHRSSVLATEEAEYEKLKLPAHVVVKARERFEQFENTQEWHAKIRQDADKYVERLEEIYGLIKKSKHHGAKSEIKLGVEAVRQWHATIARDLKTKLAVMEVGLEKIADAKSRDPETHVSALSEDINDELQALTTTMDRVDNLRDVLGKLLRVLTEEDEDVAGAGTAEDLASAEPSYDLAATAPSHEEVMKKWNNVAKEWVKPNGELNTGRDSGVAHVSARNRSGDEKFDDALDESDDAAQVPDWVSKTRANVEKVTTGAISDAVSAKDAPGGDAPWVHSRARLGSSMEFSAPAHLGVNVLPSDTLADVLTQIVDLVLNVTEALDGTRFDFNGTRLNITVDVNETAAETALGPDAAALGEMLQSEVADAVTAQLRDKRLAYEASLGEKPTTTKTPTRFAALGSSWGSNEWTGTDAADASWDPIRGEDDGVYVDDASTRLDWTIPPGGDSRLSSSQPNGDGEDEELAPTPTPADEHFQSKSKKKIVEEFAKAEHKSAEAWRQEALKAQQKLEEVAAKGMENDADLQKSAGAVEKLKGLVKEFKKALLKESTARAKAERLLEEETTRAAEEQEDTEKRVVEQAKLQILAARTEARDASLARIKAEEEAEKAIKEKIALAKAAAKVQRSADEALRSVLADKEDAVAQKKSKIEETAPRPDGTVDAVSDDVLDAATEAAHVDTDATITPPAKRKPKVTTWDSALKDIARDASDDEDEDDEEASAGAPKSKPSARSAKNDDDDDDAKSSSSSSATKPVFTATIAVKSYDVSKKDMKLLRGAFLSLLRAKAPGACDDAELTLTKRVVYDGSVKVDVRCANVPSVDHLTEANDAMNWAFVASRKFPDNLVKIGFRSASADDVTLDSH</sequence>
<dbReference type="EMBL" id="CP000599">
    <property type="protein sequence ID" value="ABP00686.1"/>
    <property type="molecule type" value="Genomic_DNA"/>
</dbReference>
<proteinExistence type="predicted"/>
<feature type="coiled-coil region" evidence="1">
    <location>
        <begin position="783"/>
        <end position="843"/>
    </location>
</feature>
<feature type="compositionally biased region" description="Low complexity" evidence="2">
    <location>
        <begin position="950"/>
        <end position="962"/>
    </location>
</feature>
<keyword evidence="3" id="KW-1133">Transmembrane helix</keyword>
<dbReference type="RefSeq" id="XP_001422369.1">
    <property type="nucleotide sequence ID" value="XM_001422332.1"/>
</dbReference>
<evidence type="ECO:0000313" key="5">
    <source>
        <dbReference type="Proteomes" id="UP000001568"/>
    </source>
</evidence>
<accession>A4SAD8</accession>
<evidence type="ECO:0000313" key="4">
    <source>
        <dbReference type="EMBL" id="ABP00686.1"/>
    </source>
</evidence>
<evidence type="ECO:0000256" key="1">
    <source>
        <dbReference type="SAM" id="Coils"/>
    </source>
</evidence>
<reference evidence="4 5" key="1">
    <citation type="journal article" date="2007" name="Proc. Natl. Acad. Sci. U.S.A.">
        <title>The tiny eukaryote Ostreococcus provides genomic insights into the paradox of plankton speciation.</title>
        <authorList>
            <person name="Palenik B."/>
            <person name="Grimwood J."/>
            <person name="Aerts A."/>
            <person name="Rouze P."/>
            <person name="Salamov A."/>
            <person name="Putnam N."/>
            <person name="Dupont C."/>
            <person name="Jorgensen R."/>
            <person name="Derelle E."/>
            <person name="Rombauts S."/>
            <person name="Zhou K."/>
            <person name="Otillar R."/>
            <person name="Merchant S.S."/>
            <person name="Podell S."/>
            <person name="Gaasterland T."/>
            <person name="Napoli C."/>
            <person name="Gendler K."/>
            <person name="Manuell A."/>
            <person name="Tai V."/>
            <person name="Vallon O."/>
            <person name="Piganeau G."/>
            <person name="Jancek S."/>
            <person name="Heijde M."/>
            <person name="Jabbari K."/>
            <person name="Bowler C."/>
            <person name="Lohr M."/>
            <person name="Robbens S."/>
            <person name="Werner G."/>
            <person name="Dubchak I."/>
            <person name="Pazour G.J."/>
            <person name="Ren Q."/>
            <person name="Paulsen I."/>
            <person name="Delwiche C."/>
            <person name="Schmutz J."/>
            <person name="Rokhsar D."/>
            <person name="Van de Peer Y."/>
            <person name="Moreau H."/>
            <person name="Grigoriev I.V."/>
        </authorList>
    </citation>
    <scope>NUCLEOTIDE SEQUENCE [LARGE SCALE GENOMIC DNA]</scope>
    <source>
        <strain evidence="4 5">CCE9901</strain>
    </source>
</reference>
<name>A4SAD8_OSTLU</name>
<dbReference type="Gramene" id="ABP00686">
    <property type="protein sequence ID" value="ABP00686"/>
    <property type="gene ID" value="OSTLU_25801"/>
</dbReference>
<gene>
    <name evidence="4" type="ORF">OSTLU_25801</name>
</gene>
<keyword evidence="3" id="KW-0472">Membrane</keyword>
<feature type="region of interest" description="Disordered" evidence="2">
    <location>
        <begin position="165"/>
        <end position="241"/>
    </location>
</feature>
<dbReference type="HOGENOM" id="CLU_284597_0_0_1"/>
<feature type="compositionally biased region" description="Basic residues" evidence="2">
    <location>
        <begin position="225"/>
        <end position="236"/>
    </location>
</feature>
<keyword evidence="1" id="KW-0175">Coiled coil</keyword>
<dbReference type="Proteomes" id="UP000001568">
    <property type="component" value="Chromosome 19"/>
</dbReference>